<name>A0A0V1DS14_TRIPS</name>
<proteinExistence type="predicted"/>
<feature type="non-terminal residue" evidence="1">
    <location>
        <position position="94"/>
    </location>
</feature>
<accession>A0A0V1DS14</accession>
<comment type="caution">
    <text evidence="1">The sequence shown here is derived from an EMBL/GenBank/DDBJ whole genome shotgun (WGS) entry which is preliminary data.</text>
</comment>
<gene>
    <name evidence="1" type="ORF">T4D_13036</name>
</gene>
<evidence type="ECO:0000313" key="2">
    <source>
        <dbReference type="Proteomes" id="UP000054995"/>
    </source>
</evidence>
<feature type="non-terminal residue" evidence="1">
    <location>
        <position position="1"/>
    </location>
</feature>
<sequence length="94" mass="11132">FLAIFHVLNSCHIPRPTVDISKFSTFFSFPRHISIPKFSRHIPGLTACISHFSLVKWMFLIFHDFQFSYHIPRPTLDISKFSTYFSFPRHISRS</sequence>
<protein>
    <submittedName>
        <fullName evidence="1">Uncharacterized protein</fullName>
    </submittedName>
</protein>
<dbReference type="AlphaFoldDB" id="A0A0V1DS14"/>
<organism evidence="1 2">
    <name type="scientific">Trichinella pseudospiralis</name>
    <name type="common">Parasitic roundworm</name>
    <dbReference type="NCBI Taxonomy" id="6337"/>
    <lineage>
        <taxon>Eukaryota</taxon>
        <taxon>Metazoa</taxon>
        <taxon>Ecdysozoa</taxon>
        <taxon>Nematoda</taxon>
        <taxon>Enoplea</taxon>
        <taxon>Dorylaimia</taxon>
        <taxon>Trichinellida</taxon>
        <taxon>Trichinellidae</taxon>
        <taxon>Trichinella</taxon>
    </lineage>
</organism>
<dbReference type="Proteomes" id="UP000054995">
    <property type="component" value="Unassembled WGS sequence"/>
</dbReference>
<reference evidence="1 2" key="1">
    <citation type="submission" date="2015-01" db="EMBL/GenBank/DDBJ databases">
        <title>Evolution of Trichinella species and genotypes.</title>
        <authorList>
            <person name="Korhonen P.K."/>
            <person name="Edoardo P."/>
            <person name="Giuseppe L.R."/>
            <person name="Gasser R.B."/>
        </authorList>
    </citation>
    <scope>NUCLEOTIDE SEQUENCE [LARGE SCALE GENOMIC DNA]</scope>
    <source>
        <strain evidence="1">ISS470</strain>
    </source>
</reference>
<dbReference type="EMBL" id="JYDT01001581">
    <property type="protein sequence ID" value="KRY64361.1"/>
    <property type="molecule type" value="Genomic_DNA"/>
</dbReference>
<keyword evidence="2" id="KW-1185">Reference proteome</keyword>
<evidence type="ECO:0000313" key="1">
    <source>
        <dbReference type="EMBL" id="KRY64361.1"/>
    </source>
</evidence>